<evidence type="ECO:0000313" key="1">
    <source>
        <dbReference type="EMBL" id="MDT0635051.1"/>
    </source>
</evidence>
<accession>A0ABU3C0H4</accession>
<evidence type="ECO:0000313" key="2">
    <source>
        <dbReference type="Proteomes" id="UP001251857"/>
    </source>
</evidence>
<reference evidence="1 2" key="1">
    <citation type="submission" date="2023-09" db="EMBL/GenBank/DDBJ databases">
        <authorList>
            <person name="Rey-Velasco X."/>
        </authorList>
    </citation>
    <scope>NUCLEOTIDE SEQUENCE [LARGE SCALE GENOMIC DNA]</scope>
    <source>
        <strain evidence="1 2">W335</strain>
    </source>
</reference>
<keyword evidence="2" id="KW-1185">Reference proteome</keyword>
<dbReference type="InterPro" id="IPR006944">
    <property type="entry name" value="Phage/GTA_portal"/>
</dbReference>
<dbReference type="Proteomes" id="UP001251857">
    <property type="component" value="Unassembled WGS sequence"/>
</dbReference>
<comment type="caution">
    <text evidence="1">The sequence shown here is derived from an EMBL/GenBank/DDBJ whole genome shotgun (WGS) entry which is preliminary data.</text>
</comment>
<sequence length="357" mass="37895">MLERLMRMIKRTPETRASGAGYTAQVMDARDSFITGRRGLAELTATAQGCVSLWEGGLAQAEVIGADLLTPETLGITARSLGLRGEAVYLIRDRLIPASDWEVTTSNGKPTAYQLTISEAGGGRHVTALAGEVFHVKVGADAITPWAGVSPLRRAQLTAELLHAVEEALTETFQCAPLGSQITPMPENPEVDNDRLARSFRGQRGRVLLRESVNVTAAGGPTPVTDWKPSDLSPDLSRSMTAETLEAARSAICHAFGVLPALMDPKTTGPLVREAQRHLAQWQLQPVARLIADEATAKLGATVAIDTLRPLQAYDAGGRARALTGVLEGLAAARESGLPEDQIAAALKFAGVLAEPE</sequence>
<proteinExistence type="predicted"/>
<name>A0ABU3C0H4_9GAMM</name>
<protein>
    <submittedName>
        <fullName evidence="1">Phage portal protein</fullName>
    </submittedName>
</protein>
<dbReference type="EMBL" id="JAVRIB010000008">
    <property type="protein sequence ID" value="MDT0635051.1"/>
    <property type="molecule type" value="Genomic_DNA"/>
</dbReference>
<dbReference type="RefSeq" id="WP_311652899.1">
    <property type="nucleotide sequence ID" value="NZ_JAVRIB010000008.1"/>
</dbReference>
<dbReference type="Pfam" id="PF04860">
    <property type="entry name" value="Phage_portal"/>
    <property type="match status" value="1"/>
</dbReference>
<gene>
    <name evidence="1" type="ORF">RM532_08760</name>
</gene>
<organism evidence="1 2">
    <name type="scientific">Spectribacter hydrogenoxidans</name>
    <dbReference type="NCBI Taxonomy" id="3075608"/>
    <lineage>
        <taxon>Bacteria</taxon>
        <taxon>Pseudomonadati</taxon>
        <taxon>Pseudomonadota</taxon>
        <taxon>Gammaproteobacteria</taxon>
        <taxon>Salinisphaerales</taxon>
        <taxon>Salinisphaeraceae</taxon>
        <taxon>Spectribacter</taxon>
    </lineage>
</organism>